<keyword evidence="1" id="KW-1133">Transmembrane helix</keyword>
<reference evidence="2" key="1">
    <citation type="journal article" date="2020" name="Nature">
        <title>Giant virus diversity and host interactions through global metagenomics.</title>
        <authorList>
            <person name="Schulz F."/>
            <person name="Roux S."/>
            <person name="Paez-Espino D."/>
            <person name="Jungbluth S."/>
            <person name="Walsh D.A."/>
            <person name="Denef V.J."/>
            <person name="McMahon K.D."/>
            <person name="Konstantinidis K.T."/>
            <person name="Eloe-Fadrosh E.A."/>
            <person name="Kyrpides N.C."/>
            <person name="Woyke T."/>
        </authorList>
    </citation>
    <scope>NUCLEOTIDE SEQUENCE</scope>
    <source>
        <strain evidence="2">GVMAG-M-3300023184-184</strain>
    </source>
</reference>
<evidence type="ECO:0000256" key="1">
    <source>
        <dbReference type="SAM" id="Phobius"/>
    </source>
</evidence>
<feature type="transmembrane region" description="Helical" evidence="1">
    <location>
        <begin position="15"/>
        <end position="34"/>
    </location>
</feature>
<accession>A0A6C0I161</accession>
<evidence type="ECO:0000313" key="2">
    <source>
        <dbReference type="EMBL" id="QHT86086.1"/>
    </source>
</evidence>
<name>A0A6C0I161_9ZZZZ</name>
<keyword evidence="1" id="KW-0472">Membrane</keyword>
<sequence length="414" mass="48807">MYYPLINRQIIWENLHIYLFLIILLIVLTLFIYIKLKYPFWNILPVYHTYDFCRSTFYRQPFIIYKKAIPNKFCDLLSISTMNYHDCSDKYKKNFVNLLQCYYIQSENTNFLFHLENLETYMDSHLSSSYISFYEIHEYSDIDSTITNKTLGCISSRSSNLIITNSDVVFETPIYYIDFICMHRDAPILYTRKLLQTHIYKQQLDNDKIMGSIFKKEGSQYSGIVPFIISSSSIFDIPVYFHKDDLKLPEQFVFIHFHKGNINILFDFLNRTTSKFSVVCITDQPNILKMIECNILFCYGIKQFDEIYAVYFFRDLRTQYEEVSLSGCLLQLSGSINNSTSDDLFYKGFQKSIQTIVKKMNVFKLLMIEDIGSNRTLYDKIGGIPLLSIESTYYLYNIVVPCSPFYGSQSLIIL</sequence>
<dbReference type="AlphaFoldDB" id="A0A6C0I161"/>
<dbReference type="EMBL" id="MN740058">
    <property type="protein sequence ID" value="QHT86086.1"/>
    <property type="molecule type" value="Genomic_DNA"/>
</dbReference>
<dbReference type="Gene3D" id="3.40.630.30">
    <property type="match status" value="1"/>
</dbReference>
<protein>
    <submittedName>
        <fullName evidence="2">Uncharacterized protein</fullName>
    </submittedName>
</protein>
<keyword evidence="1" id="KW-0812">Transmembrane</keyword>
<organism evidence="2">
    <name type="scientific">viral metagenome</name>
    <dbReference type="NCBI Taxonomy" id="1070528"/>
    <lineage>
        <taxon>unclassified sequences</taxon>
        <taxon>metagenomes</taxon>
        <taxon>organismal metagenomes</taxon>
    </lineage>
</organism>
<proteinExistence type="predicted"/>